<dbReference type="Pfam" id="PF13361">
    <property type="entry name" value="UvrD_C"/>
    <property type="match status" value="2"/>
</dbReference>
<evidence type="ECO:0000256" key="3">
    <source>
        <dbReference type="ARBA" id="ARBA00022806"/>
    </source>
</evidence>
<evidence type="ECO:0000256" key="5">
    <source>
        <dbReference type="ARBA" id="ARBA00023235"/>
    </source>
</evidence>
<feature type="binding site" evidence="10">
    <location>
        <begin position="39"/>
        <end position="46"/>
    </location>
    <ligand>
        <name>ATP</name>
        <dbReference type="ChEBI" id="CHEBI:30616"/>
    </ligand>
</feature>
<evidence type="ECO:0000256" key="6">
    <source>
        <dbReference type="ARBA" id="ARBA00034617"/>
    </source>
</evidence>
<proteinExistence type="predicted"/>
<dbReference type="PROSITE" id="PS51217">
    <property type="entry name" value="UVRD_HELICASE_CTER"/>
    <property type="match status" value="1"/>
</dbReference>
<comment type="catalytic activity">
    <reaction evidence="6">
        <text>Couples ATP hydrolysis with the unwinding of duplex DNA by translocating in the 3'-5' direction.</text>
        <dbReference type="EC" id="5.6.2.4"/>
    </reaction>
</comment>
<feature type="domain" description="UvrD-like helicase ATP-binding" evidence="12">
    <location>
        <begin position="18"/>
        <end position="513"/>
    </location>
</feature>
<organism evidence="14 15">
    <name type="scientific">Terriglobus aquaticus</name>
    <dbReference type="NCBI Taxonomy" id="940139"/>
    <lineage>
        <taxon>Bacteria</taxon>
        <taxon>Pseudomonadati</taxon>
        <taxon>Acidobacteriota</taxon>
        <taxon>Terriglobia</taxon>
        <taxon>Terriglobales</taxon>
        <taxon>Acidobacteriaceae</taxon>
        <taxon>Terriglobus</taxon>
    </lineage>
</organism>
<evidence type="ECO:0000313" key="15">
    <source>
        <dbReference type="Proteomes" id="UP001634747"/>
    </source>
</evidence>
<evidence type="ECO:0000259" key="12">
    <source>
        <dbReference type="PROSITE" id="PS51198"/>
    </source>
</evidence>
<dbReference type="PANTHER" id="PTHR11070">
    <property type="entry name" value="UVRD / RECB / PCRA DNA HELICASE FAMILY MEMBER"/>
    <property type="match status" value="1"/>
</dbReference>
<evidence type="ECO:0000256" key="7">
    <source>
        <dbReference type="ARBA" id="ARBA00034808"/>
    </source>
</evidence>
<evidence type="ECO:0000259" key="13">
    <source>
        <dbReference type="PROSITE" id="PS51217"/>
    </source>
</evidence>
<reference evidence="14 15" key="1">
    <citation type="submission" date="2024-12" db="EMBL/GenBank/DDBJ databases">
        <authorList>
            <person name="Lee Y."/>
        </authorList>
    </citation>
    <scope>NUCLEOTIDE SEQUENCE [LARGE SCALE GENOMIC DNA]</scope>
    <source>
        <strain evidence="14 15">03SUJ4</strain>
    </source>
</reference>
<keyword evidence="2 10" id="KW-0378">Hydrolase</keyword>
<dbReference type="Gene3D" id="3.40.50.300">
    <property type="entry name" value="P-loop containing nucleotide triphosphate hydrolases"/>
    <property type="match status" value="3"/>
</dbReference>
<dbReference type="SUPFAM" id="SSF52540">
    <property type="entry name" value="P-loop containing nucleoside triphosphate hydrolases"/>
    <property type="match status" value="1"/>
</dbReference>
<keyword evidence="5" id="KW-0413">Isomerase</keyword>
<dbReference type="EMBL" id="JBJYXY010000001">
    <property type="protein sequence ID" value="MFN2975523.1"/>
    <property type="molecule type" value="Genomic_DNA"/>
</dbReference>
<evidence type="ECO:0000256" key="1">
    <source>
        <dbReference type="ARBA" id="ARBA00022741"/>
    </source>
</evidence>
<dbReference type="InterPro" id="IPR014016">
    <property type="entry name" value="UvrD-like_ATP-bd"/>
</dbReference>
<accession>A0ABW9KIZ0</accession>
<keyword evidence="15" id="KW-1185">Reference proteome</keyword>
<dbReference type="EC" id="5.6.2.4" evidence="7"/>
<name>A0ABW9KIZ0_9BACT</name>
<evidence type="ECO:0000256" key="4">
    <source>
        <dbReference type="ARBA" id="ARBA00022840"/>
    </source>
</evidence>
<evidence type="ECO:0000256" key="11">
    <source>
        <dbReference type="SAM" id="MobiDB-lite"/>
    </source>
</evidence>
<dbReference type="PROSITE" id="PS51198">
    <property type="entry name" value="UVRD_HELICASE_ATP_BIND"/>
    <property type="match status" value="1"/>
</dbReference>
<keyword evidence="3 10" id="KW-0347">Helicase</keyword>
<dbReference type="Pfam" id="PF00580">
    <property type="entry name" value="UvrD-helicase"/>
    <property type="match status" value="1"/>
</dbReference>
<dbReference type="RefSeq" id="WP_263412953.1">
    <property type="nucleotide sequence ID" value="NZ_BAABBH010000001.1"/>
</dbReference>
<dbReference type="InterPro" id="IPR014017">
    <property type="entry name" value="DNA_helicase_UvrD-like_C"/>
</dbReference>
<dbReference type="PANTHER" id="PTHR11070:SF2">
    <property type="entry name" value="ATP-DEPENDENT DNA HELICASE SRS2"/>
    <property type="match status" value="1"/>
</dbReference>
<gene>
    <name evidence="14" type="ORF">ACK2TP_07090</name>
</gene>
<evidence type="ECO:0000313" key="14">
    <source>
        <dbReference type="EMBL" id="MFN2975523.1"/>
    </source>
</evidence>
<protein>
    <recommendedName>
        <fullName evidence="7">DNA 3'-5' helicase</fullName>
        <ecNumber evidence="7">5.6.2.4</ecNumber>
    </recommendedName>
    <alternativeName>
        <fullName evidence="8">DNA 3'-5' helicase II</fullName>
    </alternativeName>
</protein>
<dbReference type="InterPro" id="IPR027417">
    <property type="entry name" value="P-loop_NTPase"/>
</dbReference>
<feature type="region of interest" description="Disordered" evidence="11">
    <location>
        <begin position="1"/>
        <end position="28"/>
    </location>
</feature>
<dbReference type="InterPro" id="IPR000212">
    <property type="entry name" value="DNA_helicase_UvrD/REP"/>
</dbReference>
<dbReference type="Gene3D" id="1.10.486.10">
    <property type="entry name" value="PCRA, domain 4"/>
    <property type="match status" value="1"/>
</dbReference>
<dbReference type="Proteomes" id="UP001634747">
    <property type="component" value="Unassembled WGS sequence"/>
</dbReference>
<evidence type="ECO:0000256" key="10">
    <source>
        <dbReference type="PROSITE-ProRule" id="PRU00560"/>
    </source>
</evidence>
<evidence type="ECO:0000256" key="2">
    <source>
        <dbReference type="ARBA" id="ARBA00022801"/>
    </source>
</evidence>
<comment type="catalytic activity">
    <reaction evidence="9">
        <text>ATP + H2O = ADP + phosphate + H(+)</text>
        <dbReference type="Rhea" id="RHEA:13065"/>
        <dbReference type="ChEBI" id="CHEBI:15377"/>
        <dbReference type="ChEBI" id="CHEBI:15378"/>
        <dbReference type="ChEBI" id="CHEBI:30616"/>
        <dbReference type="ChEBI" id="CHEBI:43474"/>
        <dbReference type="ChEBI" id="CHEBI:456216"/>
        <dbReference type="EC" id="5.6.2.4"/>
    </reaction>
</comment>
<sequence length="1209" mass="132497">MSATLLEFPSPNQTSATEPADAAERASALDPERSFLVEAPAGSGKTGLLVQRLLALLCRVQRPESVLALTFTNKATAEMRERVLKALDLPQKNPSTLSDFERTTHRLASALLQHDQALGWNLQANSHRLNIRTIDSLCGEIARSLPLTSGAVGQMTPAEDARPLYRRAARAVMLRLGGEDAVLNNALRTVLLHRDADLHNCESLLAEMLGTREQWRRLIPLTRDELTDEFLDRVVKPRLDQTLETIICTALTSLERAFPPDLLHDLTALATQLSAADGHNGAPNPIARCAALRNPPGTRAADAEHWALLAGLLLNTSSPHTWRKSMKKNHLGLVATPKQKKHLTDLIETLSSNDTLHRHLCDLRNLPPAAMPADDWRMTKALFQLLLAALQELHAIFRDTNTCDFTERSLAAHAALNPANAGPESGLREHSELQHLLVDEMQDTSSAQYELLESLTRGWDGTSRTVFLVGDPKQSIYLFRQARVERFLGSLASGRLGSIPLTALRLTTNFRSAAPLVDSLNQLFDPIFRAVGNGEIQYTPATAARTAQHGELHWHIDPLWGEVGSEERGTSQREVQRQQAEHIVHTILRLREDEDANKPLTFAVLVRAREHATHITRLFRESGIAFRGVELEALNERPEVLDSLALTRTLLHPADRVAWLAVLRAPWCGATLADLYHLTGADQGDRNTTAPRKLFRERAPGLPAASQARVLCTLDVLDAAVDAVGRMPLAEVVERAGRALGTDHFRTAAERTNVQRFLELLEQAEAELQVLDAQDLQARLSRLYAEPDTVPGAVEVMTIHKAKGLEWDVVFLPELQRSSGRNGQRLLDWLEVPGSDAAQGSSAGLLLAPVPPRGTKASELPCYVRSARERQTEAELARLFYVAVTRARRQLHLYAAPALKKDSHEASHRAGTLLRTAWPAAEATVQEQVQRKSQPETLEMLRATAAEHDGGTGNLADLSRVSASFDPTALEQKISLPWLQASAAEAPATANPAQPLEAVTRPEGSLGSRALGTAVHLLLDQLAQEIATAPARPASALADTIAGWRGRIRATLRSLGTGKSAIERDTDTVLLALDNTLRSPEGFWLLQPHARAISERALAAEDNDGGPLRTLRLDRSFLAGARPGTTADPGQETLWIVEYKTATAGNMPLDQFLAEQRLRYAPQLRNYARLLAASDGAARRVMLALFFPLQPAFDSWELESGDVPALTPA</sequence>
<comment type="caution">
    <text evidence="14">The sequence shown here is derived from an EMBL/GenBank/DDBJ whole genome shotgun (WGS) entry which is preliminary data.</text>
</comment>
<keyword evidence="4 10" id="KW-0067">ATP-binding</keyword>
<keyword evidence="1 10" id="KW-0547">Nucleotide-binding</keyword>
<evidence type="ECO:0000256" key="9">
    <source>
        <dbReference type="ARBA" id="ARBA00048988"/>
    </source>
</evidence>
<feature type="domain" description="UvrD-like helicase C-terminal" evidence="13">
    <location>
        <begin position="538"/>
        <end position="804"/>
    </location>
</feature>
<evidence type="ECO:0000256" key="8">
    <source>
        <dbReference type="ARBA" id="ARBA00034923"/>
    </source>
</evidence>